<dbReference type="Pfam" id="PF10545">
    <property type="entry name" value="MADF_DNA_bdg"/>
    <property type="match status" value="1"/>
</dbReference>
<dbReference type="Proteomes" id="UP001329430">
    <property type="component" value="Chromosome 2"/>
</dbReference>
<reference evidence="2 3" key="1">
    <citation type="journal article" date="2024" name="Insects">
        <title>An Improved Chromosome-Level Genome Assembly of the Firefly Pyrocoelia pectoralis.</title>
        <authorList>
            <person name="Fu X."/>
            <person name="Meyer-Rochow V.B."/>
            <person name="Ballantyne L."/>
            <person name="Zhu X."/>
        </authorList>
    </citation>
    <scope>NUCLEOTIDE SEQUENCE [LARGE SCALE GENOMIC DNA]</scope>
    <source>
        <strain evidence="2">XCY_ONT2</strain>
    </source>
</reference>
<dbReference type="AlphaFoldDB" id="A0AAN7VNF7"/>
<name>A0AAN7VNF7_9COLE</name>
<accession>A0AAN7VNF7</accession>
<gene>
    <name evidence="2" type="ORF">RI129_003043</name>
</gene>
<protein>
    <recommendedName>
        <fullName evidence="1">MADF domain-containing protein</fullName>
    </recommendedName>
</protein>
<dbReference type="InterPro" id="IPR006578">
    <property type="entry name" value="MADF-dom"/>
</dbReference>
<evidence type="ECO:0000313" key="3">
    <source>
        <dbReference type="Proteomes" id="UP001329430"/>
    </source>
</evidence>
<comment type="caution">
    <text evidence="2">The sequence shown here is derived from an EMBL/GenBank/DDBJ whole genome shotgun (WGS) entry which is preliminary data.</text>
</comment>
<dbReference type="EMBL" id="JAVRBK010000002">
    <property type="protein sequence ID" value="KAK5648151.1"/>
    <property type="molecule type" value="Genomic_DNA"/>
</dbReference>
<sequence length="177" mass="20355">MNLSGIDEVKKKIANIRSQYNHELTKIKDSCRSGVSTDDVYEPNVWWFEALSFLKPYIKPRNGKNSYSQQSEPRNEDTIDVADNLSSSESSVIEVKEAKALPKAKKVKTLTSLQNEISNRNTDGRNEHFGKYVVSELNEIDDVELLMDCKNEINNNLSKYKKAYIRNVNNVMEFELQ</sequence>
<evidence type="ECO:0000313" key="2">
    <source>
        <dbReference type="EMBL" id="KAK5648151.1"/>
    </source>
</evidence>
<feature type="domain" description="MADF" evidence="1">
    <location>
        <begin position="6"/>
        <end position="54"/>
    </location>
</feature>
<keyword evidence="3" id="KW-1185">Reference proteome</keyword>
<evidence type="ECO:0000259" key="1">
    <source>
        <dbReference type="Pfam" id="PF10545"/>
    </source>
</evidence>
<dbReference type="PANTHER" id="PTHR21505">
    <property type="entry name" value="MADF DOMAIN-CONTAINING PROTEIN-RELATED"/>
    <property type="match status" value="1"/>
</dbReference>
<dbReference type="PANTHER" id="PTHR21505:SF12">
    <property type="entry name" value="MADF DOMAIN-CONTAINING PROTEIN-RELATED"/>
    <property type="match status" value="1"/>
</dbReference>
<proteinExistence type="predicted"/>
<organism evidence="2 3">
    <name type="scientific">Pyrocoelia pectoralis</name>
    <dbReference type="NCBI Taxonomy" id="417401"/>
    <lineage>
        <taxon>Eukaryota</taxon>
        <taxon>Metazoa</taxon>
        <taxon>Ecdysozoa</taxon>
        <taxon>Arthropoda</taxon>
        <taxon>Hexapoda</taxon>
        <taxon>Insecta</taxon>
        <taxon>Pterygota</taxon>
        <taxon>Neoptera</taxon>
        <taxon>Endopterygota</taxon>
        <taxon>Coleoptera</taxon>
        <taxon>Polyphaga</taxon>
        <taxon>Elateriformia</taxon>
        <taxon>Elateroidea</taxon>
        <taxon>Lampyridae</taxon>
        <taxon>Lampyrinae</taxon>
        <taxon>Pyrocoelia</taxon>
    </lineage>
</organism>